<evidence type="ECO:0000256" key="1">
    <source>
        <dbReference type="ARBA" id="ARBA00023015"/>
    </source>
</evidence>
<gene>
    <name evidence="6" type="ORF">EDD66_101487</name>
</gene>
<dbReference type="EMBL" id="RJVG01000001">
    <property type="protein sequence ID" value="ROR31867.1"/>
    <property type="molecule type" value="Genomic_DNA"/>
</dbReference>
<dbReference type="SMART" id="SM00419">
    <property type="entry name" value="HTH_CRP"/>
    <property type="match status" value="1"/>
</dbReference>
<name>A0A3N1Y3L8_9FIRM</name>
<dbReference type="SUPFAM" id="SSF46785">
    <property type="entry name" value="Winged helix' DNA-binding domain"/>
    <property type="match status" value="1"/>
</dbReference>
<dbReference type="Proteomes" id="UP000273083">
    <property type="component" value="Unassembled WGS sequence"/>
</dbReference>
<dbReference type="Gene3D" id="2.60.120.10">
    <property type="entry name" value="Jelly Rolls"/>
    <property type="match status" value="1"/>
</dbReference>
<dbReference type="GO" id="GO:0003677">
    <property type="term" value="F:DNA binding"/>
    <property type="evidence" value="ECO:0007669"/>
    <property type="project" value="UniProtKB-KW"/>
</dbReference>
<evidence type="ECO:0000313" key="7">
    <source>
        <dbReference type="Proteomes" id="UP000273083"/>
    </source>
</evidence>
<keyword evidence="1" id="KW-0805">Transcription regulation</keyword>
<feature type="domain" description="Cyclic nucleotide-binding" evidence="4">
    <location>
        <begin position="19"/>
        <end position="121"/>
    </location>
</feature>
<dbReference type="RefSeq" id="WP_123607953.1">
    <property type="nucleotide sequence ID" value="NZ_RJVG01000001.1"/>
</dbReference>
<dbReference type="PROSITE" id="PS50042">
    <property type="entry name" value="CNMP_BINDING_3"/>
    <property type="match status" value="1"/>
</dbReference>
<dbReference type="Pfam" id="PF13545">
    <property type="entry name" value="HTH_Crp_2"/>
    <property type="match status" value="1"/>
</dbReference>
<comment type="caution">
    <text evidence="6">The sequence shown here is derived from an EMBL/GenBank/DDBJ whole genome shotgun (WGS) entry which is preliminary data.</text>
</comment>
<dbReference type="Pfam" id="PF00027">
    <property type="entry name" value="cNMP_binding"/>
    <property type="match status" value="1"/>
</dbReference>
<proteinExistence type="predicted"/>
<dbReference type="PROSITE" id="PS51063">
    <property type="entry name" value="HTH_CRP_2"/>
    <property type="match status" value="1"/>
</dbReference>
<dbReference type="InterPro" id="IPR014710">
    <property type="entry name" value="RmlC-like_jellyroll"/>
</dbReference>
<protein>
    <submittedName>
        <fullName evidence="6">CRP-like cAMP-binding protein</fullName>
    </submittedName>
</protein>
<feature type="domain" description="HTH crp-type" evidence="5">
    <location>
        <begin position="160"/>
        <end position="229"/>
    </location>
</feature>
<evidence type="ECO:0000313" key="6">
    <source>
        <dbReference type="EMBL" id="ROR31867.1"/>
    </source>
</evidence>
<evidence type="ECO:0000259" key="4">
    <source>
        <dbReference type="PROSITE" id="PS50042"/>
    </source>
</evidence>
<dbReference type="AlphaFoldDB" id="A0A3N1Y3L8"/>
<reference evidence="6 7" key="1">
    <citation type="submission" date="2018-11" db="EMBL/GenBank/DDBJ databases">
        <title>Genomic Encyclopedia of Type Strains, Phase IV (KMG-IV): sequencing the most valuable type-strain genomes for metagenomic binning, comparative biology and taxonomic classification.</title>
        <authorList>
            <person name="Goeker M."/>
        </authorList>
    </citation>
    <scope>NUCLEOTIDE SEQUENCE [LARGE SCALE GENOMIC DNA]</scope>
    <source>
        <strain evidence="6 7">DSM 26537</strain>
    </source>
</reference>
<evidence type="ECO:0000256" key="3">
    <source>
        <dbReference type="ARBA" id="ARBA00023163"/>
    </source>
</evidence>
<dbReference type="InterPro" id="IPR000595">
    <property type="entry name" value="cNMP-bd_dom"/>
</dbReference>
<dbReference type="OrthoDB" id="9774616at2"/>
<dbReference type="SUPFAM" id="SSF51206">
    <property type="entry name" value="cAMP-binding domain-like"/>
    <property type="match status" value="1"/>
</dbReference>
<dbReference type="InterPro" id="IPR012318">
    <property type="entry name" value="HTH_CRP"/>
</dbReference>
<accession>A0A3N1Y3L8</accession>
<dbReference type="InterPro" id="IPR036390">
    <property type="entry name" value="WH_DNA-bd_sf"/>
</dbReference>
<dbReference type="GO" id="GO:0006355">
    <property type="term" value="P:regulation of DNA-templated transcription"/>
    <property type="evidence" value="ECO:0007669"/>
    <property type="project" value="InterPro"/>
</dbReference>
<evidence type="ECO:0000256" key="2">
    <source>
        <dbReference type="ARBA" id="ARBA00023125"/>
    </source>
</evidence>
<sequence>MKNNLELKKYYYILKRSPLFQGIDDDDLDSMLSCLGGSIKEYDKNEIIFLAGSEITSMGIVLSGSLNLAKDDILGNRMIITEVSAGELFAESYACAGTRHSPITVIASNQSKILFLGYHRFITSCTSQCGFHHTLVENMLMILANKNLQLNQKMILLSKRTTREKLLEYFQNQIEKQNNLKFEIPFSRNELADYLCVDRSALSRELGKLRDEGIIKFHKNQFHYILKQEMHNY</sequence>
<organism evidence="6 7">
    <name type="scientific">Mobilisporobacter senegalensis</name>
    <dbReference type="NCBI Taxonomy" id="1329262"/>
    <lineage>
        <taxon>Bacteria</taxon>
        <taxon>Bacillati</taxon>
        <taxon>Bacillota</taxon>
        <taxon>Clostridia</taxon>
        <taxon>Lachnospirales</taxon>
        <taxon>Lachnospiraceae</taxon>
        <taxon>Mobilisporobacter</taxon>
    </lineage>
</organism>
<keyword evidence="7" id="KW-1185">Reference proteome</keyword>
<dbReference type="CDD" id="cd00038">
    <property type="entry name" value="CAP_ED"/>
    <property type="match status" value="1"/>
</dbReference>
<dbReference type="InterPro" id="IPR018490">
    <property type="entry name" value="cNMP-bd_dom_sf"/>
</dbReference>
<keyword evidence="2" id="KW-0238">DNA-binding</keyword>
<evidence type="ECO:0000259" key="5">
    <source>
        <dbReference type="PROSITE" id="PS51063"/>
    </source>
</evidence>
<keyword evidence="3" id="KW-0804">Transcription</keyword>